<evidence type="ECO:0000313" key="4">
    <source>
        <dbReference type="Proteomes" id="UP001172673"/>
    </source>
</evidence>
<organism evidence="3 4">
    <name type="scientific">Cladophialophora chaetospira</name>
    <dbReference type="NCBI Taxonomy" id="386627"/>
    <lineage>
        <taxon>Eukaryota</taxon>
        <taxon>Fungi</taxon>
        <taxon>Dikarya</taxon>
        <taxon>Ascomycota</taxon>
        <taxon>Pezizomycotina</taxon>
        <taxon>Eurotiomycetes</taxon>
        <taxon>Chaetothyriomycetidae</taxon>
        <taxon>Chaetothyriales</taxon>
        <taxon>Herpotrichiellaceae</taxon>
        <taxon>Cladophialophora</taxon>
    </lineage>
</organism>
<dbReference type="CDD" id="cd12148">
    <property type="entry name" value="fungal_TF_MHR"/>
    <property type="match status" value="1"/>
</dbReference>
<reference evidence="3" key="1">
    <citation type="submission" date="2022-10" db="EMBL/GenBank/DDBJ databases">
        <title>Culturing micro-colonial fungi from biological soil crusts in the Mojave desert and describing Neophaeococcomyces mojavensis, and introducing the new genera and species Taxawa tesnikishii.</title>
        <authorList>
            <person name="Kurbessoian T."/>
            <person name="Stajich J.E."/>
        </authorList>
    </citation>
    <scope>NUCLEOTIDE SEQUENCE</scope>
    <source>
        <strain evidence="3">TK_41</strain>
    </source>
</reference>
<evidence type="ECO:0008006" key="5">
    <source>
        <dbReference type="Google" id="ProtNLM"/>
    </source>
</evidence>
<evidence type="ECO:0000256" key="2">
    <source>
        <dbReference type="SAM" id="MobiDB-lite"/>
    </source>
</evidence>
<proteinExistence type="predicted"/>
<protein>
    <recommendedName>
        <fullName evidence="5">C6 transcription factor</fullName>
    </recommendedName>
</protein>
<dbReference type="AlphaFoldDB" id="A0AA39CCD6"/>
<dbReference type="InterPro" id="IPR050987">
    <property type="entry name" value="AtrR-like"/>
</dbReference>
<keyword evidence="1" id="KW-0539">Nucleus</keyword>
<dbReference type="EMBL" id="JAPDRK010000023">
    <property type="protein sequence ID" value="KAJ9603127.1"/>
    <property type="molecule type" value="Genomic_DNA"/>
</dbReference>
<evidence type="ECO:0000256" key="1">
    <source>
        <dbReference type="ARBA" id="ARBA00023242"/>
    </source>
</evidence>
<dbReference type="Proteomes" id="UP001172673">
    <property type="component" value="Unassembled WGS sequence"/>
</dbReference>
<comment type="caution">
    <text evidence="3">The sequence shown here is derived from an EMBL/GenBank/DDBJ whole genome shotgun (WGS) entry which is preliminary data.</text>
</comment>
<keyword evidence="4" id="KW-1185">Reference proteome</keyword>
<gene>
    <name evidence="3" type="ORF">H2200_012422</name>
</gene>
<feature type="region of interest" description="Disordered" evidence="2">
    <location>
        <begin position="126"/>
        <end position="152"/>
    </location>
</feature>
<dbReference type="PANTHER" id="PTHR46910">
    <property type="entry name" value="TRANSCRIPTION FACTOR PDR1"/>
    <property type="match status" value="1"/>
</dbReference>
<dbReference type="PANTHER" id="PTHR46910:SF8">
    <property type="entry name" value="ZN(II)2CYS6 TRANSCRIPTION FACTOR (EUROFUNG)"/>
    <property type="match status" value="1"/>
</dbReference>
<dbReference type="GO" id="GO:0003700">
    <property type="term" value="F:DNA-binding transcription factor activity"/>
    <property type="evidence" value="ECO:0007669"/>
    <property type="project" value="InterPro"/>
</dbReference>
<evidence type="ECO:0000313" key="3">
    <source>
        <dbReference type="EMBL" id="KAJ9603127.1"/>
    </source>
</evidence>
<sequence length="419" mass="46743">MPTTFAEDINFSTPDEKTPVCLSPYQIQLNQVYQIASPLLENIYGVRFSRDPHLRSEMPTMVSKIDSLMRDWQENLPTELNLEKKGDISLTTPIEAKLHRLQALSLQLTYDNLMIVIHRPLLADQTQRRPHSGQQNYERSESSTSTGSSHHDSFQQCLTSALRISQIQQSNRNLLALARRTHLVSFIGMNLFTSSVVLFIRALSNTLSDIAQESKRGITRNLKMLKLLSGDGSLSMQCSKILEDLVQMIFDKEKEEMLRSLPSEDEVALLVPTRRSSVIDGHQTLSVEGSSGEAWSAAHPSEAGLLSAGEAAPIEGGFLLQQTIDSLQKVFKDAQTPKAPAIVMNPDIAGHATDLTNNGASQGFPLGENRPEQSGLLFDGANFHAEDLGQLWLWNLDPYRDDFSSWQLDDDFQQQIEGH</sequence>
<accession>A0AA39CCD6</accession>
<name>A0AA39CCD6_9EURO</name>